<evidence type="ECO:0000256" key="2">
    <source>
        <dbReference type="ARBA" id="ARBA00023125"/>
    </source>
</evidence>
<dbReference type="RefSeq" id="WP_106165341.1">
    <property type="nucleotide sequence ID" value="NZ_PVUF01000019.1"/>
</dbReference>
<keyword evidence="3" id="KW-0804">Transcription</keyword>
<evidence type="ECO:0000313" key="7">
    <source>
        <dbReference type="EMBL" id="PRZ44918.1"/>
    </source>
</evidence>
<reference evidence="7 8" key="1">
    <citation type="submission" date="2018-03" db="EMBL/GenBank/DDBJ databases">
        <title>Genomic Encyclopedia of Archaeal and Bacterial Type Strains, Phase II (KMG-II): from individual species to whole genera.</title>
        <authorList>
            <person name="Goeker M."/>
        </authorList>
    </citation>
    <scope>NUCLEOTIDE SEQUENCE [LARGE SCALE GENOMIC DNA]</scope>
    <source>
        <strain evidence="7 8">DSM 25328</strain>
    </source>
</reference>
<dbReference type="PROSITE" id="PS51078">
    <property type="entry name" value="ICLR_ED"/>
    <property type="match status" value="1"/>
</dbReference>
<dbReference type="SUPFAM" id="SSF46785">
    <property type="entry name" value="Winged helix' DNA-binding domain"/>
    <property type="match status" value="1"/>
</dbReference>
<dbReference type="Gene3D" id="3.30.450.40">
    <property type="match status" value="1"/>
</dbReference>
<dbReference type="PANTHER" id="PTHR30136:SF24">
    <property type="entry name" value="HTH-TYPE TRANSCRIPTIONAL REPRESSOR ALLR"/>
    <property type="match status" value="1"/>
</dbReference>
<dbReference type="OrthoDB" id="9807558at2"/>
<dbReference type="InterPro" id="IPR014757">
    <property type="entry name" value="Tscrpt_reg_IclR_C"/>
</dbReference>
<dbReference type="GO" id="GO:0003700">
    <property type="term" value="F:DNA-binding transcription factor activity"/>
    <property type="evidence" value="ECO:0007669"/>
    <property type="project" value="TreeGrafter"/>
</dbReference>
<dbReference type="InterPro" id="IPR050707">
    <property type="entry name" value="HTH_MetabolicPath_Reg"/>
</dbReference>
<dbReference type="InterPro" id="IPR054844">
    <property type="entry name" value="TransRegBhcR"/>
</dbReference>
<comment type="caution">
    <text evidence="7">The sequence shown here is derived from an EMBL/GenBank/DDBJ whole genome shotgun (WGS) entry which is preliminary data.</text>
</comment>
<protein>
    <submittedName>
        <fullName evidence="7">IclR family transcriptional regulator</fullName>
    </submittedName>
</protein>
<keyword evidence="2" id="KW-0238">DNA-binding</keyword>
<dbReference type="SUPFAM" id="SSF55781">
    <property type="entry name" value="GAF domain-like"/>
    <property type="match status" value="1"/>
</dbReference>
<dbReference type="GO" id="GO:0045892">
    <property type="term" value="P:negative regulation of DNA-templated transcription"/>
    <property type="evidence" value="ECO:0007669"/>
    <property type="project" value="TreeGrafter"/>
</dbReference>
<dbReference type="InterPro" id="IPR036388">
    <property type="entry name" value="WH-like_DNA-bd_sf"/>
</dbReference>
<evidence type="ECO:0000313" key="8">
    <source>
        <dbReference type="Proteomes" id="UP000237718"/>
    </source>
</evidence>
<dbReference type="InterPro" id="IPR005471">
    <property type="entry name" value="Tscrpt_reg_IclR_N"/>
</dbReference>
<dbReference type="PANTHER" id="PTHR30136">
    <property type="entry name" value="HELIX-TURN-HELIX TRANSCRIPTIONAL REGULATOR, ICLR FAMILY"/>
    <property type="match status" value="1"/>
</dbReference>
<name>A0A2T1A984_TRISK</name>
<keyword evidence="1" id="KW-0805">Transcription regulation</keyword>
<dbReference type="NCBIfam" id="NF045644">
    <property type="entry name" value="TransRegBhcR"/>
    <property type="match status" value="1"/>
</dbReference>
<organism evidence="7 8">
    <name type="scientific">Tritonibacter scottomollicae</name>
    <name type="common">Epibacterium scottomollicae</name>
    <dbReference type="NCBI Taxonomy" id="483013"/>
    <lineage>
        <taxon>Bacteria</taxon>
        <taxon>Pseudomonadati</taxon>
        <taxon>Pseudomonadota</taxon>
        <taxon>Alphaproteobacteria</taxon>
        <taxon>Rhodobacterales</taxon>
        <taxon>Paracoccaceae</taxon>
        <taxon>Tritonibacter</taxon>
    </lineage>
</organism>
<dbReference type="Proteomes" id="UP000237718">
    <property type="component" value="Unassembled WGS sequence"/>
</dbReference>
<evidence type="ECO:0000256" key="4">
    <source>
        <dbReference type="SAM" id="MobiDB-lite"/>
    </source>
</evidence>
<accession>A0A2T1A984</accession>
<dbReference type="GO" id="GO:0003677">
    <property type="term" value="F:DNA binding"/>
    <property type="evidence" value="ECO:0007669"/>
    <property type="project" value="UniProtKB-KW"/>
</dbReference>
<proteinExistence type="predicted"/>
<dbReference type="InterPro" id="IPR036390">
    <property type="entry name" value="WH_DNA-bd_sf"/>
</dbReference>
<dbReference type="PROSITE" id="PS51077">
    <property type="entry name" value="HTH_ICLR"/>
    <property type="match status" value="1"/>
</dbReference>
<dbReference type="EMBL" id="PVUF01000019">
    <property type="protein sequence ID" value="PRZ44918.1"/>
    <property type="molecule type" value="Genomic_DNA"/>
</dbReference>
<dbReference type="Pfam" id="PF01614">
    <property type="entry name" value="IclR_C"/>
    <property type="match status" value="1"/>
</dbReference>
<dbReference type="AlphaFoldDB" id="A0A2T1A984"/>
<evidence type="ECO:0000259" key="6">
    <source>
        <dbReference type="PROSITE" id="PS51078"/>
    </source>
</evidence>
<gene>
    <name evidence="7" type="ORF">CLV89_11930</name>
</gene>
<dbReference type="Gene3D" id="1.10.10.10">
    <property type="entry name" value="Winged helix-like DNA-binding domain superfamily/Winged helix DNA-binding domain"/>
    <property type="match status" value="1"/>
</dbReference>
<evidence type="ECO:0000256" key="1">
    <source>
        <dbReference type="ARBA" id="ARBA00023015"/>
    </source>
</evidence>
<feature type="domain" description="IclR-ED" evidence="6">
    <location>
        <begin position="92"/>
        <end position="275"/>
    </location>
</feature>
<dbReference type="Pfam" id="PF09339">
    <property type="entry name" value="HTH_IclR"/>
    <property type="match status" value="1"/>
</dbReference>
<evidence type="ECO:0000259" key="5">
    <source>
        <dbReference type="PROSITE" id="PS51077"/>
    </source>
</evidence>
<feature type="domain" description="HTH iclR-type" evidence="5">
    <location>
        <begin position="30"/>
        <end position="91"/>
    </location>
</feature>
<dbReference type="InterPro" id="IPR029016">
    <property type="entry name" value="GAF-like_dom_sf"/>
</dbReference>
<dbReference type="SMART" id="SM00346">
    <property type="entry name" value="HTH_ICLR"/>
    <property type="match status" value="1"/>
</dbReference>
<sequence length="286" mass="31197">MDSQETGPKTTRRARGRPRDWHDKTAQNTIKSLDRAMEVFEFLSEAQGKPLTSIAEDMGQSPATVYRILVTLEGRGLVEFDTEEQLWHIGAQAFVIGARFLRRTSLVDRARPILRRLMEVTGETANLGIEKEGHVLFVSQVETHASIRAFFPPGSLSQMHASGIGKALLAQMEASRLDRLLAATRLEVFTDHTITDGDALKQDLAAIRTQGFAVDNEEKNAGMRCIAAPVFDMNREAVAGISVSGPTSRISEQEIAELSRPVIEAAEQLTQAIGGVAPVAHKGGDP</sequence>
<evidence type="ECO:0000256" key="3">
    <source>
        <dbReference type="ARBA" id="ARBA00023163"/>
    </source>
</evidence>
<feature type="region of interest" description="Disordered" evidence="4">
    <location>
        <begin position="1"/>
        <end position="20"/>
    </location>
</feature>